<evidence type="ECO:0000313" key="2">
    <source>
        <dbReference type="EMBL" id="SDJ07056.1"/>
    </source>
</evidence>
<gene>
    <name evidence="2" type="ORF">SAMN05192582_11165</name>
</gene>
<accession>A0A1G8QQU0</accession>
<dbReference type="SUPFAM" id="SSF53756">
    <property type="entry name" value="UDP-Glycosyltransferase/glycogen phosphorylase"/>
    <property type="match status" value="1"/>
</dbReference>
<proteinExistence type="predicted"/>
<protein>
    <submittedName>
        <fullName evidence="2">Glycosyltransferase involved in cell wall bisynthesis</fullName>
    </submittedName>
</protein>
<dbReference type="PANTHER" id="PTHR12526">
    <property type="entry name" value="GLYCOSYLTRANSFERASE"/>
    <property type="match status" value="1"/>
</dbReference>
<organism evidence="2 3">
    <name type="scientific">Bacteroides ovatus</name>
    <dbReference type="NCBI Taxonomy" id="28116"/>
    <lineage>
        <taxon>Bacteria</taxon>
        <taxon>Pseudomonadati</taxon>
        <taxon>Bacteroidota</taxon>
        <taxon>Bacteroidia</taxon>
        <taxon>Bacteroidales</taxon>
        <taxon>Bacteroidaceae</taxon>
        <taxon>Bacteroides</taxon>
    </lineage>
</organism>
<dbReference type="AlphaFoldDB" id="A0A1G8QQU0"/>
<dbReference type="GO" id="GO:0016757">
    <property type="term" value="F:glycosyltransferase activity"/>
    <property type="evidence" value="ECO:0007669"/>
    <property type="project" value="InterPro"/>
</dbReference>
<name>A0A1G8QQU0_BACOV</name>
<dbReference type="EMBL" id="FNDO01000116">
    <property type="protein sequence ID" value="SDJ07056.1"/>
    <property type="molecule type" value="Genomic_DNA"/>
</dbReference>
<evidence type="ECO:0000313" key="3">
    <source>
        <dbReference type="Proteomes" id="UP000181870"/>
    </source>
</evidence>
<reference evidence="2 3" key="1">
    <citation type="submission" date="2016-10" db="EMBL/GenBank/DDBJ databases">
        <authorList>
            <person name="de Groot N.N."/>
        </authorList>
    </citation>
    <scope>NUCLEOTIDE SEQUENCE [LARGE SCALE GENOMIC DNA]</scope>
    <source>
        <strain evidence="2 3">NLAE-zl-C57</strain>
    </source>
</reference>
<sequence>MEIGGAERALLGLLSALDPKRVQVDLFLNQHTGEFLPLIPSWVNLLPEISAYTCIERPISLLVKQGHLLIAVARLWAKFRHRMYARRLNEKQRQRDESIFQFMEQALHFLLPKVQPLKEYDLAVNFLGQHYIVLDKERAKKKVTWIHTDYSTVHINPQLGLPSWGAFDNIISISPECTKAFLGVFPSLQSKIVEIENILSPLFIRQQAELMSVDSEMPNEGEVVKILSIGRFSPPKNFEAIPEICAEMERQGVNFRWYIVGYGDDTLIQQSLEKYRMRHRMILLGKKMNPYPYIKACDIYAQPSIYEGKSVTVREAQVLGKPVVITNYPTAKSQITSGVDGMIVPLETMACAKGIADFIKNKELQTRLMEYLHTHDFGNEKEVEKFYHLMNS</sequence>
<evidence type="ECO:0000259" key="1">
    <source>
        <dbReference type="Pfam" id="PF00534"/>
    </source>
</evidence>
<feature type="domain" description="Glycosyl transferase family 1" evidence="1">
    <location>
        <begin position="224"/>
        <end position="371"/>
    </location>
</feature>
<dbReference type="InterPro" id="IPR001296">
    <property type="entry name" value="Glyco_trans_1"/>
</dbReference>
<dbReference type="Proteomes" id="UP000181870">
    <property type="component" value="Unassembled WGS sequence"/>
</dbReference>
<keyword evidence="2" id="KW-0808">Transferase</keyword>
<dbReference type="Pfam" id="PF00534">
    <property type="entry name" value="Glycos_transf_1"/>
    <property type="match status" value="1"/>
</dbReference>
<dbReference type="CDD" id="cd03811">
    <property type="entry name" value="GT4_GT28_WabH-like"/>
    <property type="match status" value="1"/>
</dbReference>
<dbReference type="Gene3D" id="3.40.50.2000">
    <property type="entry name" value="Glycogen Phosphorylase B"/>
    <property type="match status" value="2"/>
</dbReference>
<dbReference type="PANTHER" id="PTHR12526:SF628">
    <property type="entry name" value="MANNOSYLGLUCOSYLGLYCERATE SYNTHASE"/>
    <property type="match status" value="1"/>
</dbReference>